<sequence>MTGVNEMCDHCTYRSAKEYNWQNRAVILAADYASTGIYNFVIPLRAHFSSGVALAAVRAAIPASTNVLVEALQVEWRPGSRPFCHGRQ</sequence>
<protein>
    <submittedName>
        <fullName evidence="1">Uncharacterized protein</fullName>
    </submittedName>
</protein>
<proteinExistence type="predicted"/>
<accession>A0AAE1U3N7</accession>
<evidence type="ECO:0000313" key="1">
    <source>
        <dbReference type="EMBL" id="KAK4309048.1"/>
    </source>
</evidence>
<comment type="caution">
    <text evidence="1">The sequence shown here is derived from an EMBL/GenBank/DDBJ whole genome shotgun (WGS) entry which is preliminary data.</text>
</comment>
<organism evidence="1 2">
    <name type="scientific">Petrolisthes manimaculis</name>
    <dbReference type="NCBI Taxonomy" id="1843537"/>
    <lineage>
        <taxon>Eukaryota</taxon>
        <taxon>Metazoa</taxon>
        <taxon>Ecdysozoa</taxon>
        <taxon>Arthropoda</taxon>
        <taxon>Crustacea</taxon>
        <taxon>Multicrustacea</taxon>
        <taxon>Malacostraca</taxon>
        <taxon>Eumalacostraca</taxon>
        <taxon>Eucarida</taxon>
        <taxon>Decapoda</taxon>
        <taxon>Pleocyemata</taxon>
        <taxon>Anomura</taxon>
        <taxon>Galatheoidea</taxon>
        <taxon>Porcellanidae</taxon>
        <taxon>Petrolisthes</taxon>
    </lineage>
</organism>
<dbReference type="EMBL" id="JAWZYT010001807">
    <property type="protein sequence ID" value="KAK4309048.1"/>
    <property type="molecule type" value="Genomic_DNA"/>
</dbReference>
<name>A0AAE1U3N7_9EUCA</name>
<keyword evidence="2" id="KW-1185">Reference proteome</keyword>
<dbReference type="Proteomes" id="UP001292094">
    <property type="component" value="Unassembled WGS sequence"/>
</dbReference>
<gene>
    <name evidence="1" type="ORF">Pmani_019307</name>
</gene>
<reference evidence="1" key="1">
    <citation type="submission" date="2023-11" db="EMBL/GenBank/DDBJ databases">
        <title>Genome assemblies of two species of porcelain crab, Petrolisthes cinctipes and Petrolisthes manimaculis (Anomura: Porcellanidae).</title>
        <authorList>
            <person name="Angst P."/>
        </authorList>
    </citation>
    <scope>NUCLEOTIDE SEQUENCE</scope>
    <source>
        <strain evidence="1">PB745_02</strain>
        <tissue evidence="1">Gill</tissue>
    </source>
</reference>
<evidence type="ECO:0000313" key="2">
    <source>
        <dbReference type="Proteomes" id="UP001292094"/>
    </source>
</evidence>
<dbReference type="AlphaFoldDB" id="A0AAE1U3N7"/>